<dbReference type="Pfam" id="PF14307">
    <property type="entry name" value="Glyco_tran_WbsX"/>
    <property type="match status" value="2"/>
</dbReference>
<reference evidence="4 5" key="1">
    <citation type="submission" date="2016-02" db="EMBL/GenBank/DDBJ databases">
        <title>Genome analysis of coral dinoflagellate symbionts highlights evolutionary adaptations to a symbiotic lifestyle.</title>
        <authorList>
            <person name="Aranda M."/>
            <person name="Li Y."/>
            <person name="Liew Y.J."/>
            <person name="Baumgarten S."/>
            <person name="Simakov O."/>
            <person name="Wilson M."/>
            <person name="Piel J."/>
            <person name="Ashoor H."/>
            <person name="Bougouffa S."/>
            <person name="Bajic V.B."/>
            <person name="Ryu T."/>
            <person name="Ravasi T."/>
            <person name="Bayer T."/>
            <person name="Micklem G."/>
            <person name="Kim H."/>
            <person name="Bhak J."/>
            <person name="Lajeunesse T.C."/>
            <person name="Voolstra C.R."/>
        </authorList>
    </citation>
    <scope>NUCLEOTIDE SEQUENCE [LARGE SCALE GENOMIC DNA]</scope>
    <source>
        <strain evidence="4 5">CCMP2467</strain>
    </source>
</reference>
<feature type="compositionally biased region" description="Basic and acidic residues" evidence="3">
    <location>
        <begin position="474"/>
        <end position="517"/>
    </location>
</feature>
<dbReference type="InterPro" id="IPR012337">
    <property type="entry name" value="RNaseH-like_sf"/>
</dbReference>
<evidence type="ECO:0000313" key="4">
    <source>
        <dbReference type="EMBL" id="OLQ14170.1"/>
    </source>
</evidence>
<sequence>MALVDDDDDEHGDEDDDAADVEDDDDDENSAVVVGRRQEITGGAKHANVYRAGMWAEVQRRPSPAAGVVVEPTGAGRPTPVPLLAPSLAARGPSNCTLRAGQTTINAAEQPIIIFIIVILAILDIILNIDDSDTSADTPFLEWNIPATHTELTVDVTALESLPPPLEQDPTAEHLAHFFIETGKASFHDISRLLDLLPEKTSAKRRGPLCLDGVNCKCFSTGAFAFSHSTGVQNNVTFFPRVTAALAGIMKGMCPEADFASLMLQRNIQLQCHRDIGKEPGLLNTVAAPMHWIKNLGQDPNQVLVSLDGRSAYDSNAAISPKEKGGNKDDSLQPAQEHGERVGETRADVAANLGEIRVSSRAGGARSFWHWWARGRRDKGEKRREEYGEKGNMGNKGDKGDNGDKGDKGEKGDTGDKENKWDTQDRVSRRNTGNTGDTENTGNTGDTENTGNTGDTGKRGDNKRGTRQEGQGGEGDKGDTGTCVDKQDKRDKGDKNNKREDKGDREPKEYKGDKGDKGTAANGEDAGAGHGDGGEGEKGDLRDKVGGLPWQGTERRNTIALIAGAELVCSHGALVNVTALQPCFRWTMDVYHGTFAAHAASVMHANSFPWQHWSFGPRVAEAFRAMNVTKSNFLDAAAEVERLLPSVEFVAIDEEMTGIFLPGLQEFIGDAPSTRYSKMRRVASNYSIIQFGVALFTKEEGSENKFVAHAYNFYTFPETGAVNMEASSVHFNSKNGMDWNSWIREGVPYVTREAAAKLKLQLFPEENTSPAAKRIQLTSTFDIENTDKAIASLKDWLAEEGQDQKEFEIITCNAYLRRFMHETLRESFPDLAVESRPTKIRGLSTMVALRLTAAEKVERDARIRAEKEAEFTMKVGVRRVFAALANSKKPIIGHACLYDLMFAFSHFEGPLPESFSDFKKSVCDLFPSVYDTQLLARSDALKLKSDSGELQQRFKSFALGEVHRVLREEAEAQRADGVETVQITLAEGHERYATAASYHEAGFDAYITGCAFAYMARHVPAEEGDKTFKGRLVMFRNFFNVNLQGEDELITDGAYLHTRGLTGRNATEFTEILQSILKKIKAKPEGSDMEATLDSNDSFQIRWVDDDSAFAIFPAQSGDLVVGVCQHVQEAGGHVDGLSFMPGKEFFQAESQKADLAEPLKKKLQCANMPTTSPCGKAILHAMTHGFAQHPEHYIGLSVHSTYSAFQAYYHNGDMHFCPRPCLKMEQACVPFTPSFPGMDHIAECRKQMVQQPEAFPELSSDSTDQEVAKALYMRGAPGVPRVCEDDERPGHAVDLEEEEENEAQSEVSGVKKAVQEIYIQEEREREEREERAREEARRKREEARRKAEVLAERSAFKKRGFLSNQKTSQEIAMAAPSLHGLAMNRMRPFAALCSLLLCKLLPPVLAQAPEGSLLERREEGEVRLAEVRRYVLRARKARLGLFVQIGHHDWASQISQCLEEVLSATDEPTGVHLNFVNGTAPSDDEVEELLGYVQGKHSKANIFVTNSAGAAADMPQFLMQLDSATRGGVDYDILLKLRVSPRDDVQQLASQALCGTRFHVRSVLNAFASRPSLDLIAPAGTIVDRKTSKKHLAPSVFNKVLGNRSWKGFSEGSAKGFRSLLLMNTGNAGLNEAEDLATYVAGGSFWLRREAEPLKTAVAAIPRLAPLIQKKNDEAQALELALEGFVTTALRLRGRSLATMPPAPKVIAMYYPQFHQVPELEKFFGDGYTDWKALQDFKGEGLRKPLSEERGGLGFYDLMKRQVRGRQAQLAKQHGVHGFSYYHYWFGGEGGQNKSVMWKVPYQVLHDGQPNLPYFFTWANEPWTRKFSGQAGEDGTGTLIPQTYGDREHWEEHFEHLMQYFKDHRYMKIDNKPVFAILRPQLLEQKLEPMLKLWRSLAVEKGFSGLYILSSVGRRFYEEHNYKAELLDGAFHHAPSCRDLCGGVASDRDLYLVKEQHQYWGAATGFDGRVHGNSGALHVTPKTFQQALVGSFANMTAMPQRHVPENLFFVGSWNHWAEQHTLEPDDKYVFGYLQALRNALEHVKPRELEARETATQETV</sequence>
<feature type="region of interest" description="Disordered" evidence="3">
    <location>
        <begin position="376"/>
        <end position="550"/>
    </location>
</feature>
<feature type="compositionally biased region" description="Acidic residues" evidence="3">
    <location>
        <begin position="1"/>
        <end position="29"/>
    </location>
</feature>
<dbReference type="InterPro" id="IPR006941">
    <property type="entry name" value="RNase_CAF1"/>
</dbReference>
<keyword evidence="5" id="KW-1185">Reference proteome</keyword>
<feature type="compositionally biased region" description="Low complexity" evidence="3">
    <location>
        <begin position="431"/>
        <end position="455"/>
    </location>
</feature>
<dbReference type="Gene3D" id="3.30.420.10">
    <property type="entry name" value="Ribonuclease H-like superfamily/Ribonuclease H"/>
    <property type="match status" value="2"/>
</dbReference>
<dbReference type="Pfam" id="PF04857">
    <property type="entry name" value="CAF1"/>
    <property type="match status" value="1"/>
</dbReference>
<feature type="region of interest" description="Disordered" evidence="3">
    <location>
        <begin position="1"/>
        <end position="34"/>
    </location>
</feature>
<feature type="compositionally biased region" description="Basic and acidic residues" evidence="3">
    <location>
        <begin position="456"/>
        <end position="467"/>
    </location>
</feature>
<dbReference type="GO" id="GO:0000175">
    <property type="term" value="F:3'-5'-RNA exonuclease activity"/>
    <property type="evidence" value="ECO:0007669"/>
    <property type="project" value="TreeGrafter"/>
</dbReference>
<dbReference type="OrthoDB" id="412146at2759"/>
<keyword evidence="2" id="KW-0175">Coiled coil</keyword>
<gene>
    <name evidence="4" type="primary">parn</name>
    <name evidence="4" type="ORF">AK812_SmicGene1793</name>
</gene>
<evidence type="ECO:0000256" key="1">
    <source>
        <dbReference type="ARBA" id="ARBA00008372"/>
    </source>
</evidence>
<feature type="coiled-coil region" evidence="2">
    <location>
        <begin position="1312"/>
        <end position="1354"/>
    </location>
</feature>
<dbReference type="Proteomes" id="UP000186817">
    <property type="component" value="Unassembled WGS sequence"/>
</dbReference>
<dbReference type="InterPro" id="IPR036397">
    <property type="entry name" value="RNaseH_sf"/>
</dbReference>
<proteinExistence type="inferred from homology"/>
<protein>
    <submittedName>
        <fullName evidence="4">Poly(A)-specific ribonuclease PARN</fullName>
    </submittedName>
</protein>
<comment type="caution">
    <text evidence="4">The sequence shown here is derived from an EMBL/GenBank/DDBJ whole genome shotgun (WGS) entry which is preliminary data.</text>
</comment>
<feature type="compositionally biased region" description="Basic and acidic residues" evidence="3">
    <location>
        <begin position="378"/>
        <end position="389"/>
    </location>
</feature>
<evidence type="ECO:0000313" key="5">
    <source>
        <dbReference type="Proteomes" id="UP000186817"/>
    </source>
</evidence>
<organism evidence="4 5">
    <name type="scientific">Symbiodinium microadriaticum</name>
    <name type="common">Dinoflagellate</name>
    <name type="synonym">Zooxanthella microadriatica</name>
    <dbReference type="NCBI Taxonomy" id="2951"/>
    <lineage>
        <taxon>Eukaryota</taxon>
        <taxon>Sar</taxon>
        <taxon>Alveolata</taxon>
        <taxon>Dinophyceae</taxon>
        <taxon>Suessiales</taxon>
        <taxon>Symbiodiniaceae</taxon>
        <taxon>Symbiodinium</taxon>
    </lineage>
</organism>
<evidence type="ECO:0000256" key="3">
    <source>
        <dbReference type="SAM" id="MobiDB-lite"/>
    </source>
</evidence>
<dbReference type="Gene3D" id="3.20.20.80">
    <property type="entry name" value="Glycosidases"/>
    <property type="match status" value="1"/>
</dbReference>
<dbReference type="InterPro" id="IPR032719">
    <property type="entry name" value="WbsX"/>
</dbReference>
<dbReference type="EMBL" id="LSRX01000019">
    <property type="protein sequence ID" value="OLQ14170.1"/>
    <property type="molecule type" value="Genomic_DNA"/>
</dbReference>
<feature type="compositionally biased region" description="Basic and acidic residues" evidence="3">
    <location>
        <begin position="532"/>
        <end position="545"/>
    </location>
</feature>
<feature type="compositionally biased region" description="Basic and acidic residues" evidence="3">
    <location>
        <begin position="396"/>
        <end position="428"/>
    </location>
</feature>
<dbReference type="InterPro" id="IPR051181">
    <property type="entry name" value="CAF1_poly(A)_ribonucleases"/>
</dbReference>
<dbReference type="SUPFAM" id="SSF53098">
    <property type="entry name" value="Ribonuclease H-like"/>
    <property type="match status" value="1"/>
</dbReference>
<feature type="region of interest" description="Disordered" evidence="3">
    <location>
        <begin position="316"/>
        <end position="345"/>
    </location>
</feature>
<dbReference type="PANTHER" id="PTHR15092">
    <property type="entry name" value="POLY A -SPECIFIC RIBONUCLEASE/TARGET OF EGR1, MEMBER 1"/>
    <property type="match status" value="1"/>
</dbReference>
<accession>A0A1Q9F3A0</accession>
<dbReference type="CDD" id="cd11579">
    <property type="entry name" value="Glyco_tran_WbsX"/>
    <property type="match status" value="1"/>
</dbReference>
<evidence type="ECO:0000256" key="2">
    <source>
        <dbReference type="SAM" id="Coils"/>
    </source>
</evidence>
<dbReference type="PANTHER" id="PTHR15092:SF22">
    <property type="entry name" value="POLY(A)-SPECIFIC RIBONUCLEASE PNLDC1"/>
    <property type="match status" value="1"/>
</dbReference>
<feature type="compositionally biased region" description="Basic and acidic residues" evidence="3">
    <location>
        <begin position="321"/>
        <end position="345"/>
    </location>
</feature>
<comment type="similarity">
    <text evidence="1">Belongs to the CAF1 family.</text>
</comment>
<dbReference type="GO" id="GO:0003723">
    <property type="term" value="F:RNA binding"/>
    <property type="evidence" value="ECO:0007669"/>
    <property type="project" value="TreeGrafter"/>
</dbReference>
<name>A0A1Q9F3A0_SYMMI</name>